<protein>
    <recommendedName>
        <fullName evidence="3 16">NADH-ubiquinone oxidoreductase chain 5</fullName>
        <ecNumber evidence="2 16">7.1.1.2</ecNumber>
    </recommendedName>
</protein>
<dbReference type="PRINTS" id="PR01434">
    <property type="entry name" value="NADHDHGNASE5"/>
</dbReference>
<evidence type="ECO:0000256" key="2">
    <source>
        <dbReference type="ARBA" id="ARBA00012944"/>
    </source>
</evidence>
<evidence type="ECO:0000256" key="12">
    <source>
        <dbReference type="ARBA" id="ARBA00023075"/>
    </source>
</evidence>
<reference evidence="20" key="1">
    <citation type="submission" date="2020-09" db="EMBL/GenBank/DDBJ databases">
        <authorList>
            <person name="Liu K."/>
            <person name="Chen N."/>
        </authorList>
    </citation>
    <scope>NUCLEOTIDE SEQUENCE</scope>
    <source>
        <strain evidence="20">CNS00050</strain>
    </source>
</reference>
<keyword evidence="8" id="KW-1278">Translocase</keyword>
<evidence type="ECO:0000259" key="19">
    <source>
        <dbReference type="Pfam" id="PF06455"/>
    </source>
</evidence>
<keyword evidence="5" id="KW-0679">Respiratory chain</keyword>
<feature type="transmembrane region" description="Helical" evidence="16">
    <location>
        <begin position="167"/>
        <end position="189"/>
    </location>
</feature>
<dbReference type="AlphaFoldDB" id="A0A8B0SCQ9"/>
<dbReference type="GO" id="GO:0015990">
    <property type="term" value="P:electron transport coupled proton transport"/>
    <property type="evidence" value="ECO:0007669"/>
    <property type="project" value="TreeGrafter"/>
</dbReference>
<feature type="domain" description="NADH dehydrogenase subunit 5 C-terminal" evidence="19">
    <location>
        <begin position="513"/>
        <end position="634"/>
    </location>
</feature>
<feature type="transmembrane region" description="Helical" evidence="16">
    <location>
        <begin position="311"/>
        <end position="331"/>
    </location>
</feature>
<evidence type="ECO:0000256" key="15">
    <source>
        <dbReference type="ARBA" id="ARBA00049551"/>
    </source>
</evidence>
<keyword evidence="4 16" id="KW-0813">Transport</keyword>
<feature type="transmembrane region" description="Helical" evidence="16">
    <location>
        <begin position="421"/>
        <end position="443"/>
    </location>
</feature>
<comment type="subcellular location">
    <subcellularLocation>
        <location evidence="1">Mitochondrion inner membrane</location>
        <topology evidence="1">Multi-pass membrane protein</topology>
    </subcellularLocation>
</comment>
<feature type="transmembrane region" description="Helical" evidence="16">
    <location>
        <begin position="253"/>
        <end position="271"/>
    </location>
</feature>
<accession>A0A8B0SCQ9</accession>
<dbReference type="GO" id="GO:0005743">
    <property type="term" value="C:mitochondrial inner membrane"/>
    <property type="evidence" value="ECO:0007669"/>
    <property type="project" value="UniProtKB-SubCell"/>
</dbReference>
<evidence type="ECO:0000256" key="10">
    <source>
        <dbReference type="ARBA" id="ARBA00022989"/>
    </source>
</evidence>
<dbReference type="GO" id="GO:0008137">
    <property type="term" value="F:NADH dehydrogenase (ubiquinone) activity"/>
    <property type="evidence" value="ECO:0007669"/>
    <property type="project" value="UniProtKB-EC"/>
</dbReference>
<feature type="transmembrane region" description="Helical" evidence="16">
    <location>
        <begin position="136"/>
        <end position="155"/>
    </location>
</feature>
<dbReference type="Pfam" id="PF00361">
    <property type="entry name" value="Proton_antipo_M"/>
    <property type="match status" value="1"/>
</dbReference>
<keyword evidence="12 16" id="KW-0830">Ubiquinone</keyword>
<keyword evidence="11 16" id="KW-0520">NAD</keyword>
<dbReference type="NCBIfam" id="TIGR01974">
    <property type="entry name" value="NDH_I_L"/>
    <property type="match status" value="1"/>
</dbReference>
<dbReference type="EC" id="7.1.1.2" evidence="2 16"/>
<evidence type="ECO:0000256" key="8">
    <source>
        <dbReference type="ARBA" id="ARBA00022967"/>
    </source>
</evidence>
<keyword evidence="6 16" id="KW-0812">Transmembrane</keyword>
<organism evidence="20">
    <name type="scientific">Thalassiosira rotula</name>
    <dbReference type="NCBI Taxonomy" id="49265"/>
    <lineage>
        <taxon>Eukaryota</taxon>
        <taxon>Sar</taxon>
        <taxon>Stramenopiles</taxon>
        <taxon>Ochrophyta</taxon>
        <taxon>Bacillariophyta</taxon>
        <taxon>Coscinodiscophyceae</taxon>
        <taxon>Thalassiosirophycidae</taxon>
        <taxon>Thalassiosirales</taxon>
        <taxon>Thalassiosiraceae</taxon>
        <taxon>Thalassiosira</taxon>
    </lineage>
</organism>
<evidence type="ECO:0000256" key="16">
    <source>
        <dbReference type="RuleBase" id="RU003404"/>
    </source>
</evidence>
<dbReference type="RefSeq" id="YP_010252081.1">
    <property type="nucleotide sequence ID" value="NC_060383.1"/>
</dbReference>
<feature type="transmembrane region" description="Helical" evidence="16">
    <location>
        <begin position="621"/>
        <end position="642"/>
    </location>
</feature>
<feature type="transmembrane region" description="Helical" evidence="16">
    <location>
        <begin position="81"/>
        <end position="101"/>
    </location>
</feature>
<dbReference type="GO" id="GO:0042773">
    <property type="term" value="P:ATP synthesis coupled electron transport"/>
    <property type="evidence" value="ECO:0007669"/>
    <property type="project" value="InterPro"/>
</dbReference>
<evidence type="ECO:0000256" key="4">
    <source>
        <dbReference type="ARBA" id="ARBA00022448"/>
    </source>
</evidence>
<geneLocation type="mitochondrion" evidence="20"/>
<keyword evidence="9" id="KW-0249">Electron transport</keyword>
<evidence type="ECO:0000256" key="9">
    <source>
        <dbReference type="ARBA" id="ARBA00022982"/>
    </source>
</evidence>
<name>A0A8B0SCQ9_9STRA</name>
<dbReference type="Pfam" id="PF06455">
    <property type="entry name" value="NADH5_C"/>
    <property type="match status" value="1"/>
</dbReference>
<comment type="similarity">
    <text evidence="16">Belongs to the complex I subunit 5 family.</text>
</comment>
<proteinExistence type="inferred from homology"/>
<feature type="transmembrane region" description="Helical" evidence="16">
    <location>
        <begin position="515"/>
        <end position="538"/>
    </location>
</feature>
<evidence type="ECO:0000256" key="13">
    <source>
        <dbReference type="ARBA" id="ARBA00023128"/>
    </source>
</evidence>
<dbReference type="Gene3D" id="1.20.5.2700">
    <property type="match status" value="1"/>
</dbReference>
<feature type="transmembrane region" description="Helical" evidence="16">
    <location>
        <begin position="382"/>
        <end position="401"/>
    </location>
</feature>
<dbReference type="InterPro" id="IPR001516">
    <property type="entry name" value="Proton_antipo_N"/>
</dbReference>
<feature type="transmembrane region" description="Helical" evidence="16">
    <location>
        <begin position="648"/>
        <end position="664"/>
    </location>
</feature>
<evidence type="ECO:0000256" key="6">
    <source>
        <dbReference type="ARBA" id="ARBA00022692"/>
    </source>
</evidence>
<dbReference type="GO" id="GO:0003954">
    <property type="term" value="F:NADH dehydrogenase activity"/>
    <property type="evidence" value="ECO:0007669"/>
    <property type="project" value="TreeGrafter"/>
</dbReference>
<evidence type="ECO:0000256" key="11">
    <source>
        <dbReference type="ARBA" id="ARBA00023027"/>
    </source>
</evidence>
<dbReference type="PANTHER" id="PTHR42829">
    <property type="entry name" value="NADH-UBIQUINONE OXIDOREDUCTASE CHAIN 5"/>
    <property type="match status" value="1"/>
</dbReference>
<feature type="domain" description="NADH:quinone oxidoreductase/Mrp antiporter transmembrane" evidence="17">
    <location>
        <begin position="130"/>
        <end position="414"/>
    </location>
</feature>
<comment type="function">
    <text evidence="16">Core subunit of the mitochondrial membrane respiratory chain NADH dehydrogenase (Complex I) which catalyzes electron transfer from NADH through the respiratory chain, using ubiquinone as an electron acceptor. Essential for the catalytic activity and assembly of complex I.</text>
</comment>
<dbReference type="PANTHER" id="PTHR42829:SF2">
    <property type="entry name" value="NADH-UBIQUINONE OXIDOREDUCTASE CHAIN 5"/>
    <property type="match status" value="1"/>
</dbReference>
<feature type="transmembrane region" description="Helical" evidence="16">
    <location>
        <begin position="209"/>
        <end position="232"/>
    </location>
</feature>
<keyword evidence="10 16" id="KW-1133">Transmembrane helix</keyword>
<feature type="transmembrane region" description="Helical" evidence="16">
    <location>
        <begin position="113"/>
        <end position="130"/>
    </location>
</feature>
<evidence type="ECO:0000256" key="3">
    <source>
        <dbReference type="ARBA" id="ARBA00021096"/>
    </source>
</evidence>
<feature type="domain" description="NADH-Ubiquinone oxidoreductase (complex I) chain 5 N-terminal" evidence="18">
    <location>
        <begin position="64"/>
        <end position="114"/>
    </location>
</feature>
<sequence length="667" mass="74880">MYLLLIFLPLIGSFCAGLFGRKLGPLGASCITVSCLCLTFFISLFVFYEVSLSNCCVYIKLTPWIDSEMLNVDWGFLFDSLTVVMCCVVTFVSFIVHLYSTEYMAHDPHLPRFMSYLSLFTFFMLILVTADNFIQMFVGWEGVGLCSYLLINFWFTRIQANKAAIKAMVLNRIGDFGLVIGILIVFIEYKAVDYATVFALTPIFTDKFFNFLTFDFDLISLICFFLFVGAVGKSAQLGLHTWLPDAMEGPTPVSALIHAATMVTAGVFLIARTSPLFEYTPSILSLITIAGACTAFFAATVGLLQNDLKRVIAYSTCSQLGYMVFACGLSNYSVGVFHLVNHAFFKALLFLGAGSIIHAVADEQDMRKMGGLKKLLPFTYSMMVIGSLALLGFPFLAGFYSKDVILEVAYGKYTLEGHFSYILGSLGAFLTAFYSTRLVYLTFLSSPNGYKSVICAAYDSSYQICISLFLLSIPSVLIGFYAKDMLIGFGSDFWGNAIFVSVESMNRVDAEFITHIYKILPVFLSLLGALSSFLLYLFSSKLLIQLKMSITGKKVYNFFNKKWFFDKIYNEYISQAFFTMSYTVTYKIVDRGIIEVFGPMGLSSIITKKASDISKLQTGYLYHYTFLMLTGFTLVLGIRQFWVVLGSYVDFKIFILFFVLSFFIRKK</sequence>
<feature type="transmembrane region" description="Helical" evidence="16">
    <location>
        <begin position="6"/>
        <end position="24"/>
    </location>
</feature>
<gene>
    <name evidence="20" type="primary">nad5</name>
</gene>
<keyword evidence="14 16" id="KW-0472">Membrane</keyword>
<feature type="transmembrane region" description="Helical" evidence="16">
    <location>
        <begin position="36"/>
        <end position="61"/>
    </location>
</feature>
<feature type="transmembrane region" description="Helical" evidence="16">
    <location>
        <begin position="343"/>
        <end position="361"/>
    </location>
</feature>
<evidence type="ECO:0000256" key="7">
    <source>
        <dbReference type="ARBA" id="ARBA00022792"/>
    </source>
</evidence>
<comment type="catalytic activity">
    <reaction evidence="15 16">
        <text>a ubiquinone + NADH + 5 H(+)(in) = a ubiquinol + NAD(+) + 4 H(+)(out)</text>
        <dbReference type="Rhea" id="RHEA:29091"/>
        <dbReference type="Rhea" id="RHEA-COMP:9565"/>
        <dbReference type="Rhea" id="RHEA-COMP:9566"/>
        <dbReference type="ChEBI" id="CHEBI:15378"/>
        <dbReference type="ChEBI" id="CHEBI:16389"/>
        <dbReference type="ChEBI" id="CHEBI:17976"/>
        <dbReference type="ChEBI" id="CHEBI:57540"/>
        <dbReference type="ChEBI" id="CHEBI:57945"/>
        <dbReference type="EC" id="7.1.1.2"/>
    </reaction>
</comment>
<dbReference type="NCBIfam" id="NF005141">
    <property type="entry name" value="PRK06590.1"/>
    <property type="match status" value="1"/>
</dbReference>
<dbReference type="InterPro" id="IPR001750">
    <property type="entry name" value="ND/Mrp_TM"/>
</dbReference>
<evidence type="ECO:0000256" key="14">
    <source>
        <dbReference type="ARBA" id="ARBA00023136"/>
    </source>
</evidence>
<evidence type="ECO:0000259" key="18">
    <source>
        <dbReference type="Pfam" id="PF00662"/>
    </source>
</evidence>
<feature type="transmembrane region" description="Helical" evidence="16">
    <location>
        <begin position="464"/>
        <end position="482"/>
    </location>
</feature>
<dbReference type="Pfam" id="PF00662">
    <property type="entry name" value="Proton_antipo_N"/>
    <property type="match status" value="1"/>
</dbReference>
<dbReference type="PRINTS" id="PR01435">
    <property type="entry name" value="NPOXDRDTASE5"/>
</dbReference>
<evidence type="ECO:0000313" key="20">
    <source>
        <dbReference type="EMBL" id="QTX08924.1"/>
    </source>
</evidence>
<evidence type="ECO:0000256" key="1">
    <source>
        <dbReference type="ARBA" id="ARBA00004448"/>
    </source>
</evidence>
<evidence type="ECO:0000256" key="5">
    <source>
        <dbReference type="ARBA" id="ARBA00022660"/>
    </source>
</evidence>
<keyword evidence="7" id="KW-0999">Mitochondrion inner membrane</keyword>
<feature type="transmembrane region" description="Helical" evidence="16">
    <location>
        <begin position="283"/>
        <end position="304"/>
    </location>
</feature>
<dbReference type="InterPro" id="IPR010934">
    <property type="entry name" value="NADH_DH_su5_C"/>
</dbReference>
<keyword evidence="13 16" id="KW-0496">Mitochondrion</keyword>
<dbReference type="EMBL" id="MW013552">
    <property type="protein sequence ID" value="QTX08924.1"/>
    <property type="molecule type" value="Genomic_DNA"/>
</dbReference>
<dbReference type="InterPro" id="IPR018393">
    <property type="entry name" value="NADHpl_OxRdtase_5_subgr"/>
</dbReference>
<dbReference type="GeneID" id="70637969"/>
<evidence type="ECO:0000259" key="17">
    <source>
        <dbReference type="Pfam" id="PF00361"/>
    </source>
</evidence>
<dbReference type="InterPro" id="IPR003945">
    <property type="entry name" value="NU5C-like"/>
</dbReference>